<proteinExistence type="predicted"/>
<evidence type="ECO:0000256" key="1">
    <source>
        <dbReference type="SAM" id="MobiDB-lite"/>
    </source>
</evidence>
<gene>
    <name evidence="2" type="ORF">g.46091</name>
</gene>
<accession>A0A1B6GIK1</accession>
<dbReference type="EMBL" id="GECZ01007497">
    <property type="protein sequence ID" value="JAS62272.1"/>
    <property type="molecule type" value="Transcribed_RNA"/>
</dbReference>
<feature type="compositionally biased region" description="Polar residues" evidence="1">
    <location>
        <begin position="87"/>
        <end position="109"/>
    </location>
</feature>
<feature type="non-terminal residue" evidence="2">
    <location>
        <position position="1"/>
    </location>
</feature>
<dbReference type="AlphaFoldDB" id="A0A1B6GIK1"/>
<name>A0A1B6GIK1_9HEMI</name>
<protein>
    <submittedName>
        <fullName evidence="2">Uncharacterized protein</fullName>
    </submittedName>
</protein>
<evidence type="ECO:0000313" key="2">
    <source>
        <dbReference type="EMBL" id="JAS62272.1"/>
    </source>
</evidence>
<feature type="region of interest" description="Disordered" evidence="1">
    <location>
        <begin position="83"/>
        <end position="109"/>
    </location>
</feature>
<organism evidence="2">
    <name type="scientific">Cuerna arida</name>
    <dbReference type="NCBI Taxonomy" id="1464854"/>
    <lineage>
        <taxon>Eukaryota</taxon>
        <taxon>Metazoa</taxon>
        <taxon>Ecdysozoa</taxon>
        <taxon>Arthropoda</taxon>
        <taxon>Hexapoda</taxon>
        <taxon>Insecta</taxon>
        <taxon>Pterygota</taxon>
        <taxon>Neoptera</taxon>
        <taxon>Paraneoptera</taxon>
        <taxon>Hemiptera</taxon>
        <taxon>Auchenorrhyncha</taxon>
        <taxon>Membracoidea</taxon>
        <taxon>Cicadellidae</taxon>
        <taxon>Cicadellinae</taxon>
        <taxon>Proconiini</taxon>
        <taxon>Cuerna</taxon>
    </lineage>
</organism>
<feature type="non-terminal residue" evidence="2">
    <location>
        <position position="109"/>
    </location>
</feature>
<sequence length="109" mass="12579">NGIHLYAAKVNLELTRLVLNSYKILAQEHGAHLHKIFISLSYDKNTDLTKFYDEILLSTKIFMSKKSKKLLHKLSVLRNESPKFKSEQTNCQEIPQNIKTSSPSKFKSE</sequence>
<reference evidence="2" key="1">
    <citation type="submission" date="2015-11" db="EMBL/GenBank/DDBJ databases">
        <title>De novo transcriptome assembly of four potential Pierce s Disease insect vectors from Arizona vineyards.</title>
        <authorList>
            <person name="Tassone E.E."/>
        </authorList>
    </citation>
    <scope>NUCLEOTIDE SEQUENCE</scope>
</reference>